<dbReference type="EMBL" id="BMDI01000001">
    <property type="protein sequence ID" value="GGI15851.1"/>
    <property type="molecule type" value="Genomic_DNA"/>
</dbReference>
<feature type="transmembrane region" description="Helical" evidence="1">
    <location>
        <begin position="105"/>
        <end position="123"/>
    </location>
</feature>
<evidence type="ECO:0000313" key="3">
    <source>
        <dbReference type="Proteomes" id="UP000642180"/>
    </source>
</evidence>
<feature type="transmembrane region" description="Helical" evidence="1">
    <location>
        <begin position="152"/>
        <end position="171"/>
    </location>
</feature>
<dbReference type="InterPro" id="IPR010295">
    <property type="entry name" value="DUF898"/>
</dbReference>
<feature type="transmembrane region" description="Helical" evidence="1">
    <location>
        <begin position="33"/>
        <end position="53"/>
    </location>
</feature>
<keyword evidence="3" id="KW-1185">Reference proteome</keyword>
<organism evidence="2 3">
    <name type="scientific">Oxalicibacterium faecigallinarum</name>
    <dbReference type="NCBI Taxonomy" id="573741"/>
    <lineage>
        <taxon>Bacteria</taxon>
        <taxon>Pseudomonadati</taxon>
        <taxon>Pseudomonadota</taxon>
        <taxon>Betaproteobacteria</taxon>
        <taxon>Burkholderiales</taxon>
        <taxon>Oxalobacteraceae</taxon>
        <taxon>Oxalicibacterium</taxon>
    </lineage>
</organism>
<dbReference type="Pfam" id="PF05987">
    <property type="entry name" value="DUF898"/>
    <property type="match status" value="1"/>
</dbReference>
<dbReference type="AlphaFoldDB" id="A0A8J3ASK0"/>
<evidence type="ECO:0000256" key="1">
    <source>
        <dbReference type="SAM" id="Phobius"/>
    </source>
</evidence>
<protein>
    <submittedName>
        <fullName evidence="2">Membrane protein</fullName>
    </submittedName>
</protein>
<evidence type="ECO:0000313" key="2">
    <source>
        <dbReference type="EMBL" id="GGI15851.1"/>
    </source>
</evidence>
<dbReference type="Proteomes" id="UP000642180">
    <property type="component" value="Unassembled WGS sequence"/>
</dbReference>
<proteinExistence type="predicted"/>
<feature type="transmembrane region" description="Helical" evidence="1">
    <location>
        <begin position="202"/>
        <end position="229"/>
    </location>
</feature>
<keyword evidence="1" id="KW-1133">Transmembrane helix</keyword>
<gene>
    <name evidence="2" type="ORF">GCM10008066_01020</name>
</gene>
<dbReference type="RefSeq" id="WP_188379330.1">
    <property type="nucleotide sequence ID" value="NZ_BMDI01000001.1"/>
</dbReference>
<keyword evidence="1" id="KW-0472">Membrane</keyword>
<comment type="caution">
    <text evidence="2">The sequence shown here is derived from an EMBL/GenBank/DDBJ whole genome shotgun (WGS) entry which is preliminary data.</text>
</comment>
<feature type="transmembrane region" description="Helical" evidence="1">
    <location>
        <begin position="292"/>
        <end position="316"/>
    </location>
</feature>
<feature type="transmembrane region" description="Helical" evidence="1">
    <location>
        <begin position="241"/>
        <end position="272"/>
    </location>
</feature>
<accession>A0A8J3ASK0</accession>
<keyword evidence="1" id="KW-0812">Transmembrane</keyword>
<sequence>MSDHLPLFPASADAAHDEVPQRFAFDGTGSEYFRIWIVNLFLSIVTLGIYSAWAKVRRTKYFYGSSTVAGSSFEYHGNPIAILKGRIVAFVLIVIYNIAMRTSGVLALLMMVAVMAVGPWLIWKSLQFKLYNSSYRSIRFGFRGSMKETYKVYLLWPLLTFFSLFLAAPFAHQRMKQFQHSESRFGTTHFSFHATASSFYRAYLLVFMIWLAGIVAISVVLGAGLWAFLSSMARPGTGDPAGLAGFFTFLFALYVWMFVLFPIFLTLLQNLIWNNTQLGAHKFTCEMKWPRMVFITLTNMLGIICTLGLFMPFATIRMLKYRVESMTLHPAGSLEEFVTNTQAQVSATGEGMADLLDFDLSL</sequence>
<reference evidence="3" key="1">
    <citation type="journal article" date="2019" name="Int. J. Syst. Evol. Microbiol.">
        <title>The Global Catalogue of Microorganisms (GCM) 10K type strain sequencing project: providing services to taxonomists for standard genome sequencing and annotation.</title>
        <authorList>
            <consortium name="The Broad Institute Genomics Platform"/>
            <consortium name="The Broad Institute Genome Sequencing Center for Infectious Disease"/>
            <person name="Wu L."/>
            <person name="Ma J."/>
        </authorList>
    </citation>
    <scope>NUCLEOTIDE SEQUENCE [LARGE SCALE GENOMIC DNA]</scope>
    <source>
        <strain evidence="3">CCM 2767</strain>
    </source>
</reference>
<name>A0A8J3ASK0_9BURK</name>